<dbReference type="GO" id="GO:0016020">
    <property type="term" value="C:membrane"/>
    <property type="evidence" value="ECO:0007669"/>
    <property type="project" value="TreeGrafter"/>
</dbReference>
<keyword evidence="8" id="KW-0479">Metal-binding</keyword>
<evidence type="ECO:0000256" key="3">
    <source>
        <dbReference type="ARBA" id="ARBA00010136"/>
    </source>
</evidence>
<reference evidence="14 15" key="1">
    <citation type="submission" date="2019-08" db="EMBL/GenBank/DDBJ databases">
        <title>Seonamhaeicola sediminis sp. nov., isolated from marine sediment.</title>
        <authorList>
            <person name="Cao W.R."/>
        </authorList>
    </citation>
    <scope>NUCLEOTIDE SEQUENCE [LARGE SCALE GENOMIC DNA]</scope>
    <source>
        <strain evidence="14 15">B011</strain>
    </source>
</reference>
<evidence type="ECO:0000256" key="10">
    <source>
        <dbReference type="ARBA" id="ARBA00022833"/>
    </source>
</evidence>
<name>A0A5D0I4S3_9FLAO</name>
<comment type="catalytic activity">
    <reaction evidence="1">
        <text>Release of an N-terminal amino acid, Xaa-|-Yaa- from a peptide, amide or arylamide. Xaa is preferably Ala, but may be most amino acids including Pro (slow action). When a terminal hydrophobic residue is followed by a prolyl residue, the two may be released as an intact Xaa-Pro dipeptide.</text>
        <dbReference type="EC" id="3.4.11.2"/>
    </reaction>
</comment>
<dbReference type="Pfam" id="PF17900">
    <property type="entry name" value="Peptidase_M1_N"/>
    <property type="match status" value="1"/>
</dbReference>
<dbReference type="GO" id="GO:0006508">
    <property type="term" value="P:proteolysis"/>
    <property type="evidence" value="ECO:0007669"/>
    <property type="project" value="UniProtKB-KW"/>
</dbReference>
<dbReference type="EMBL" id="VSDQ01000577">
    <property type="protein sequence ID" value="TYA78674.1"/>
    <property type="molecule type" value="Genomic_DNA"/>
</dbReference>
<organism evidence="14 15">
    <name type="scientific">Seonamhaeicola marinus</name>
    <dbReference type="NCBI Taxonomy" id="1912246"/>
    <lineage>
        <taxon>Bacteria</taxon>
        <taxon>Pseudomonadati</taxon>
        <taxon>Bacteroidota</taxon>
        <taxon>Flavobacteriia</taxon>
        <taxon>Flavobacteriales</taxon>
        <taxon>Flavobacteriaceae</taxon>
    </lineage>
</organism>
<evidence type="ECO:0000256" key="11">
    <source>
        <dbReference type="ARBA" id="ARBA00023049"/>
    </source>
</evidence>
<dbReference type="InterPro" id="IPR050344">
    <property type="entry name" value="Peptidase_M1_aminopeptidases"/>
</dbReference>
<dbReference type="PRINTS" id="PR00756">
    <property type="entry name" value="ALADIPTASE"/>
</dbReference>
<proteinExistence type="inferred from homology"/>
<dbReference type="GO" id="GO:0043171">
    <property type="term" value="P:peptide catabolic process"/>
    <property type="evidence" value="ECO:0007669"/>
    <property type="project" value="TreeGrafter"/>
</dbReference>
<dbReference type="InterPro" id="IPR045357">
    <property type="entry name" value="Aminopeptidase_N-like_N"/>
</dbReference>
<evidence type="ECO:0000259" key="12">
    <source>
        <dbReference type="Pfam" id="PF01433"/>
    </source>
</evidence>
<dbReference type="PANTHER" id="PTHR11533:SF174">
    <property type="entry name" value="PUROMYCIN-SENSITIVE AMINOPEPTIDASE-RELATED"/>
    <property type="match status" value="1"/>
</dbReference>
<dbReference type="EC" id="3.4.11.2" evidence="4"/>
<evidence type="ECO:0000313" key="14">
    <source>
        <dbReference type="EMBL" id="TYA78674.1"/>
    </source>
</evidence>
<evidence type="ECO:0000256" key="4">
    <source>
        <dbReference type="ARBA" id="ARBA00012564"/>
    </source>
</evidence>
<evidence type="ECO:0000256" key="5">
    <source>
        <dbReference type="ARBA" id="ARBA00015611"/>
    </source>
</evidence>
<evidence type="ECO:0000256" key="9">
    <source>
        <dbReference type="ARBA" id="ARBA00022801"/>
    </source>
</evidence>
<dbReference type="Pfam" id="PF01433">
    <property type="entry name" value="Peptidase_M1"/>
    <property type="match status" value="1"/>
</dbReference>
<dbReference type="GO" id="GO:0042277">
    <property type="term" value="F:peptide binding"/>
    <property type="evidence" value="ECO:0007669"/>
    <property type="project" value="TreeGrafter"/>
</dbReference>
<comment type="caution">
    <text evidence="14">The sequence shown here is derived from an EMBL/GenBank/DDBJ whole genome shotgun (WGS) entry which is preliminary data.</text>
</comment>
<evidence type="ECO:0000256" key="2">
    <source>
        <dbReference type="ARBA" id="ARBA00001947"/>
    </source>
</evidence>
<dbReference type="CDD" id="cd09603">
    <property type="entry name" value="M1_APN_like"/>
    <property type="match status" value="1"/>
</dbReference>
<evidence type="ECO:0000256" key="8">
    <source>
        <dbReference type="ARBA" id="ARBA00022723"/>
    </source>
</evidence>
<evidence type="ECO:0000256" key="6">
    <source>
        <dbReference type="ARBA" id="ARBA00022438"/>
    </source>
</evidence>
<evidence type="ECO:0000256" key="1">
    <source>
        <dbReference type="ARBA" id="ARBA00000098"/>
    </source>
</evidence>
<dbReference type="InterPro" id="IPR014782">
    <property type="entry name" value="Peptidase_M1_dom"/>
</dbReference>
<dbReference type="InterPro" id="IPR027268">
    <property type="entry name" value="Peptidase_M4/M1_CTD_sf"/>
</dbReference>
<keyword evidence="9" id="KW-0378">Hydrolase</keyword>
<dbReference type="OrthoDB" id="100605at2"/>
<comment type="cofactor">
    <cofactor evidence="2">
        <name>Zn(2+)</name>
        <dbReference type="ChEBI" id="CHEBI:29105"/>
    </cofactor>
</comment>
<dbReference type="SUPFAM" id="SSF63737">
    <property type="entry name" value="Leukotriene A4 hydrolase N-terminal domain"/>
    <property type="match status" value="1"/>
</dbReference>
<dbReference type="AlphaFoldDB" id="A0A5D0I4S3"/>
<sequence length="673" mass="79247">MKIKLLFIVTFVYALGFSQQTDYVDFIKSEVKIDLRDLFEKSVHGKVTYEFEILKNVDSIFIDAKNFESIQYTLNDAFTDSLYNGKQLIVKHDFKTNTRHKIDVIFHTKPKKALYFIEFEDSQFGQQIWTQGQGKYTSNWLPSIDDMNDKIEFDLKVTYHSEYQVICNGELENQIVYPDAIEWHYNMEKPMCSYLVALAIGKYDKKVDYSKSGVPLEMYYYPKDSLKFEPTYRYTKQMFDFLEEEIGMPYPWQNYKQVPVKDFLYAGMENTGTTLFADSFVIDSIAFVDKNYVNVNAHELAHQWFGNLVTETSGTHHWLHEGFATYYALLAEKEVFGEDYFYWQLYEYAQEILEQDKAGKSTSLLDPMSSSITFYKKGCWVLHILREKVGDKAFKAAVKNYLEKHQFKNVETNDFISEVEKYSGQDLNNFKENLLISSGDKFLEDVSLLMKYRKIYEKIEIYTLDCPSGVDLLKFQKERNALKIKKLNEKVNRYTKRGLFNDLVKDSLVDRNELYSAGFQSKNIKVRQAIAQNLTEIPAELKKDYESLLEDKSYLTIEAALFNLWRNFPEDRSKYLDKTKGIIGFNDKNVRMLWLTLALITEEYQVEFKKGYFDELTSYTSSKFGFEVRQNAFQYLSQIQACGSTCKENLKQATKHHNWRFNKFAKRLLEQID</sequence>
<feature type="domain" description="Peptidase M1 membrane alanine aminopeptidase" evidence="12">
    <location>
        <begin position="234"/>
        <end position="431"/>
    </location>
</feature>
<dbReference type="GO" id="GO:0008270">
    <property type="term" value="F:zinc ion binding"/>
    <property type="evidence" value="ECO:0007669"/>
    <property type="project" value="InterPro"/>
</dbReference>
<dbReference type="GO" id="GO:0005737">
    <property type="term" value="C:cytoplasm"/>
    <property type="evidence" value="ECO:0007669"/>
    <property type="project" value="TreeGrafter"/>
</dbReference>
<gene>
    <name evidence="14" type="ORF">FUA24_09995</name>
</gene>
<keyword evidence="6" id="KW-0031">Aminopeptidase</keyword>
<dbReference type="PANTHER" id="PTHR11533">
    <property type="entry name" value="PROTEASE M1 ZINC METALLOPROTEASE"/>
    <property type="match status" value="1"/>
</dbReference>
<keyword evidence="10" id="KW-0862">Zinc</keyword>
<dbReference type="Gene3D" id="2.60.40.1730">
    <property type="entry name" value="tricorn interacting facor f3 domain"/>
    <property type="match status" value="1"/>
</dbReference>
<comment type="similarity">
    <text evidence="3">Belongs to the peptidase M1 family.</text>
</comment>
<dbReference type="SUPFAM" id="SSF55486">
    <property type="entry name" value="Metalloproteases ('zincins'), catalytic domain"/>
    <property type="match status" value="1"/>
</dbReference>
<keyword evidence="7" id="KW-0645">Protease</keyword>
<dbReference type="GO" id="GO:0016285">
    <property type="term" value="F:alanyl aminopeptidase activity"/>
    <property type="evidence" value="ECO:0007669"/>
    <property type="project" value="UniProtKB-EC"/>
</dbReference>
<dbReference type="InterPro" id="IPR042097">
    <property type="entry name" value="Aminopeptidase_N-like_N_sf"/>
</dbReference>
<protein>
    <recommendedName>
        <fullName evidence="5">Aminopeptidase N</fullName>
        <ecNumber evidence="4">3.4.11.2</ecNumber>
    </recommendedName>
</protein>
<evidence type="ECO:0000259" key="13">
    <source>
        <dbReference type="Pfam" id="PF17900"/>
    </source>
</evidence>
<dbReference type="GO" id="GO:0005615">
    <property type="term" value="C:extracellular space"/>
    <property type="evidence" value="ECO:0007669"/>
    <property type="project" value="TreeGrafter"/>
</dbReference>
<dbReference type="Gene3D" id="1.10.390.10">
    <property type="entry name" value="Neutral Protease Domain 2"/>
    <property type="match status" value="1"/>
</dbReference>
<evidence type="ECO:0000313" key="15">
    <source>
        <dbReference type="Proteomes" id="UP000323930"/>
    </source>
</evidence>
<dbReference type="Proteomes" id="UP000323930">
    <property type="component" value="Unassembled WGS sequence"/>
</dbReference>
<evidence type="ECO:0000256" key="7">
    <source>
        <dbReference type="ARBA" id="ARBA00022670"/>
    </source>
</evidence>
<feature type="domain" description="Aminopeptidase N-like N-terminal" evidence="13">
    <location>
        <begin position="31"/>
        <end position="195"/>
    </location>
</feature>
<accession>A0A5D0I4S3</accession>
<dbReference type="InterPro" id="IPR001930">
    <property type="entry name" value="Peptidase_M1"/>
</dbReference>
<keyword evidence="11" id="KW-0482">Metalloprotease</keyword>
<keyword evidence="15" id="KW-1185">Reference proteome</keyword>
<dbReference type="GO" id="GO:0070006">
    <property type="term" value="F:metalloaminopeptidase activity"/>
    <property type="evidence" value="ECO:0007669"/>
    <property type="project" value="TreeGrafter"/>
</dbReference>